<dbReference type="Proteomes" id="UP000195913">
    <property type="component" value="Unassembled WGS sequence"/>
</dbReference>
<dbReference type="EMBL" id="FUHW01000013">
    <property type="protein sequence ID" value="SJM52080.1"/>
    <property type="molecule type" value="Genomic_DNA"/>
</dbReference>
<evidence type="ECO:0000259" key="1">
    <source>
        <dbReference type="Pfam" id="PF13454"/>
    </source>
</evidence>
<feature type="domain" description="FAD-dependent urate hydroxylase HpyO/Asp monooxygenase CreE-like FAD/NAD(P)-binding" evidence="1">
    <location>
        <begin position="9"/>
        <end position="199"/>
    </location>
</feature>
<keyword evidence="3" id="KW-1185">Reference proteome</keyword>
<organism evidence="2 3">
    <name type="scientific">Arthrobacter rhombi</name>
    <dbReference type="NCBI Taxonomy" id="71253"/>
    <lineage>
        <taxon>Bacteria</taxon>
        <taxon>Bacillati</taxon>
        <taxon>Actinomycetota</taxon>
        <taxon>Actinomycetes</taxon>
        <taxon>Micrococcales</taxon>
        <taxon>Micrococcaceae</taxon>
        <taxon>Arthrobacter</taxon>
    </lineage>
</organism>
<evidence type="ECO:0000313" key="2">
    <source>
        <dbReference type="EMBL" id="SJM52080.1"/>
    </source>
</evidence>
<dbReference type="PANTHER" id="PTHR40254">
    <property type="entry name" value="BLR0577 PROTEIN"/>
    <property type="match status" value="1"/>
</dbReference>
<accession>A0A1R4F7Y4</accession>
<sequence>MAAPPFTLVIVGSGPRGTSTLERVLARLEAADQVRDPEGSRPARRLEITVVDPCEPGPGHVWAPEQPRYYLMNTPALYPTVAPARGLGNNAGLTFEEFRVGGGDGADLDAVERAELAELAANGFPSRAIYGSYLRHVFSRVRDRLEAHPAVASFTVVRAEATCLRREANGYRLSLERKTGQGPAVPDLVAEAVVLAVGHVPAHANPLQRTAGERATAVGLHYQGPNVPADVDWGIYPAGEPVLVRGLGLNFFDAMTAMTVGRGGCFVSTGRGPGHALEYRGTGREPLLHAASRRGAPYRAKACIDSFLPASVSLRHLTFDAVHALAADGAPGEPRGKVGFNAHIWPLLHRDVLHTYYATLARVSPELFEEPGTFLAELDDILDAPHVHGQEVWRTVARELVERAAPEARWLDVAGLGHPFADRGFVGHSAYQGAVLQYLEHDAESSARGEDDPLKMAIGALNAGRGIVKRLVAEGMLDDASRLDELGRWFEPLVEGLASGPPLQRIEELAALARAGIVQFVGPDPVFSLDEEAACFAASSPWVQDEPVTAQYMFEAMMPANRVAQTASPLLEQLWADGLARPRLMLNPEGEGVYGSGFDVVGQPYRLVDAAGIAHRGIFVLGLQLSSVQWGTAIAAEAGAGFADGARTLGDADAVASEVLRMAARI</sequence>
<dbReference type="InterPro" id="IPR038732">
    <property type="entry name" value="HpyO/CreE_NAD-binding"/>
</dbReference>
<dbReference type="InterPro" id="IPR052189">
    <property type="entry name" value="L-asp_N-monooxygenase_NS-form"/>
</dbReference>
<protein>
    <submittedName>
        <fullName evidence="2">Nitrogen regulatory protein PII</fullName>
    </submittedName>
</protein>
<name>A0A1R4F7Y4_9MICC</name>
<reference evidence="2 3" key="1">
    <citation type="submission" date="2017-02" db="EMBL/GenBank/DDBJ databases">
        <authorList>
            <person name="Peterson S.W."/>
        </authorList>
    </citation>
    <scope>NUCLEOTIDE SEQUENCE [LARGE SCALE GENOMIC DNA]</scope>
    <source>
        <strain evidence="2 3">B Ar 00.02</strain>
    </source>
</reference>
<dbReference type="RefSeq" id="WP_245806606.1">
    <property type="nucleotide sequence ID" value="NZ_FUHW01000013.1"/>
</dbReference>
<dbReference type="AlphaFoldDB" id="A0A1R4F7Y4"/>
<gene>
    <name evidence="2" type="ORF">FM101_02695</name>
</gene>
<dbReference type="PANTHER" id="PTHR40254:SF1">
    <property type="entry name" value="BLR0577 PROTEIN"/>
    <property type="match status" value="1"/>
</dbReference>
<proteinExistence type="predicted"/>
<dbReference type="Pfam" id="PF13454">
    <property type="entry name" value="NAD_binding_9"/>
    <property type="match status" value="1"/>
</dbReference>
<evidence type="ECO:0000313" key="3">
    <source>
        <dbReference type="Proteomes" id="UP000195913"/>
    </source>
</evidence>